<protein>
    <recommendedName>
        <fullName evidence="11 12">Protein transport protein BOS1</fullName>
    </recommendedName>
</protein>
<dbReference type="GO" id="GO:0005789">
    <property type="term" value="C:endoplasmic reticulum membrane"/>
    <property type="evidence" value="ECO:0007669"/>
    <property type="project" value="UniProtKB-SubCell"/>
</dbReference>
<dbReference type="CDD" id="cd15863">
    <property type="entry name" value="SNARE_GS27"/>
    <property type="match status" value="1"/>
</dbReference>
<keyword evidence="17" id="KW-1185">Reference proteome</keyword>
<evidence type="ECO:0000256" key="4">
    <source>
        <dbReference type="ARBA" id="ARBA00022692"/>
    </source>
</evidence>
<feature type="transmembrane region" description="Helical" evidence="15">
    <location>
        <begin position="232"/>
        <end position="252"/>
    </location>
</feature>
<dbReference type="GO" id="GO:0005484">
    <property type="term" value="F:SNAP receptor activity"/>
    <property type="evidence" value="ECO:0007669"/>
    <property type="project" value="InterPro"/>
</dbReference>
<sequence length="254" mass="28478">MNVLFNSALKQSTSLRKDLDTFAQSPQTASAALQGQISTSLQNLSRTLTDYENLSRNELNPEKKEKAGERLKNFRGDLASYRAQFDELKKERETAVHFDNRNELLGHRRPYAASGTSGGGVTPENPYAHASSNTSSTFAPAHKNTNDGLSFGAGADNYTREDHALREQNFFSQANSQIDEFLDRGRAVLGDLGQQREVLKGTQRKLYSVANTLGVSGDTIRMVERRAKQDKWIFWAGAIIFFLFCFLVIYYFKG</sequence>
<evidence type="ECO:0000256" key="2">
    <source>
        <dbReference type="ARBA" id="ARBA00004409"/>
    </source>
</evidence>
<organism evidence="16 17">
    <name type="scientific">Lithohypha guttulata</name>
    <dbReference type="NCBI Taxonomy" id="1690604"/>
    <lineage>
        <taxon>Eukaryota</taxon>
        <taxon>Fungi</taxon>
        <taxon>Dikarya</taxon>
        <taxon>Ascomycota</taxon>
        <taxon>Pezizomycotina</taxon>
        <taxon>Eurotiomycetes</taxon>
        <taxon>Chaetothyriomycetidae</taxon>
        <taxon>Chaetothyriales</taxon>
        <taxon>Trichomeriaceae</taxon>
        <taxon>Lithohypha</taxon>
    </lineage>
</organism>
<dbReference type="GO" id="GO:0012507">
    <property type="term" value="C:ER to Golgi transport vesicle membrane"/>
    <property type="evidence" value="ECO:0007669"/>
    <property type="project" value="TreeGrafter"/>
</dbReference>
<dbReference type="Gene3D" id="1.20.5.110">
    <property type="match status" value="1"/>
</dbReference>
<dbReference type="SUPFAM" id="SSF58038">
    <property type="entry name" value="SNARE fusion complex"/>
    <property type="match status" value="1"/>
</dbReference>
<accession>A0AAN7YB78</accession>
<comment type="function">
    <text evidence="12">SNARE required for protein transport between the ER and the Golgi complex.</text>
</comment>
<dbReference type="PANTHER" id="PTHR21230:SF1">
    <property type="entry name" value="GOLGI SNAP RECEPTOR COMPLEX MEMBER 2"/>
    <property type="match status" value="1"/>
</dbReference>
<dbReference type="Pfam" id="PF12352">
    <property type="entry name" value="V-SNARE_C"/>
    <property type="match status" value="1"/>
</dbReference>
<keyword evidence="5" id="KW-0931">ER-Golgi transport</keyword>
<keyword evidence="9 12" id="KW-0472">Membrane</keyword>
<evidence type="ECO:0000256" key="13">
    <source>
        <dbReference type="SAM" id="Coils"/>
    </source>
</evidence>
<dbReference type="GO" id="GO:0031902">
    <property type="term" value="C:late endosome membrane"/>
    <property type="evidence" value="ECO:0007669"/>
    <property type="project" value="TreeGrafter"/>
</dbReference>
<evidence type="ECO:0000256" key="11">
    <source>
        <dbReference type="ARBA" id="ARBA00040957"/>
    </source>
</evidence>
<keyword evidence="7 15" id="KW-1133">Transmembrane helix</keyword>
<evidence type="ECO:0000256" key="15">
    <source>
        <dbReference type="SAM" id="Phobius"/>
    </source>
</evidence>
<evidence type="ECO:0000256" key="12">
    <source>
        <dbReference type="PIRNR" id="PIRNR028865"/>
    </source>
</evidence>
<name>A0AAN7YB78_9EURO</name>
<dbReference type="GO" id="GO:0006888">
    <property type="term" value="P:endoplasmic reticulum to Golgi vesicle-mediated transport"/>
    <property type="evidence" value="ECO:0007669"/>
    <property type="project" value="TreeGrafter"/>
</dbReference>
<evidence type="ECO:0000256" key="7">
    <source>
        <dbReference type="ARBA" id="ARBA00022989"/>
    </source>
</evidence>
<comment type="caution">
    <text evidence="16">The sequence shown here is derived from an EMBL/GenBank/DDBJ whole genome shotgun (WGS) entry which is preliminary data.</text>
</comment>
<dbReference type="EMBL" id="JAVRRJ010000003">
    <property type="protein sequence ID" value="KAK5086430.1"/>
    <property type="molecule type" value="Genomic_DNA"/>
</dbReference>
<dbReference type="AlphaFoldDB" id="A0AAN7YB78"/>
<evidence type="ECO:0000256" key="6">
    <source>
        <dbReference type="ARBA" id="ARBA00022927"/>
    </source>
</evidence>
<keyword evidence="3 12" id="KW-0813">Transport</keyword>
<evidence type="ECO:0000256" key="10">
    <source>
        <dbReference type="ARBA" id="ARBA00037983"/>
    </source>
</evidence>
<dbReference type="Proteomes" id="UP001309876">
    <property type="component" value="Unassembled WGS sequence"/>
</dbReference>
<dbReference type="InterPro" id="IPR027027">
    <property type="entry name" value="GOSR2/Membrin/Bos1"/>
</dbReference>
<keyword evidence="13" id="KW-0175">Coiled coil</keyword>
<dbReference type="FunFam" id="1.20.5.110:FF:000054">
    <property type="entry name" value="Protein transport protein BOS1"/>
    <property type="match status" value="1"/>
</dbReference>
<reference evidence="16 17" key="1">
    <citation type="submission" date="2023-08" db="EMBL/GenBank/DDBJ databases">
        <title>Black Yeasts Isolated from many extreme environments.</title>
        <authorList>
            <person name="Coleine C."/>
            <person name="Stajich J.E."/>
            <person name="Selbmann L."/>
        </authorList>
    </citation>
    <scope>NUCLEOTIDE SEQUENCE [LARGE SCALE GENOMIC DNA]</scope>
    <source>
        <strain evidence="16 17">CCFEE 5910</strain>
    </source>
</reference>
<evidence type="ECO:0000256" key="3">
    <source>
        <dbReference type="ARBA" id="ARBA00022448"/>
    </source>
</evidence>
<evidence type="ECO:0000313" key="16">
    <source>
        <dbReference type="EMBL" id="KAK5086430.1"/>
    </source>
</evidence>
<keyword evidence="4 15" id="KW-0812">Transmembrane</keyword>
<comment type="subcellular location">
    <subcellularLocation>
        <location evidence="1">Endoplasmic reticulum membrane</location>
        <topology evidence="1">Single-pass type IV membrane protein</topology>
    </subcellularLocation>
    <subcellularLocation>
        <location evidence="2">Golgi apparatus membrane</location>
        <topology evidence="2">Single-pass type IV membrane protein</topology>
    </subcellularLocation>
</comment>
<evidence type="ECO:0000256" key="9">
    <source>
        <dbReference type="ARBA" id="ARBA00023136"/>
    </source>
</evidence>
<dbReference type="GO" id="GO:0000139">
    <property type="term" value="C:Golgi membrane"/>
    <property type="evidence" value="ECO:0007669"/>
    <property type="project" value="UniProtKB-SubCell"/>
</dbReference>
<dbReference type="PANTHER" id="PTHR21230">
    <property type="entry name" value="VESICLE TRANSPORT V-SNARE PROTEIN VTI1-RELATED"/>
    <property type="match status" value="1"/>
</dbReference>
<keyword evidence="6 12" id="KW-0653">Protein transport</keyword>
<evidence type="ECO:0000256" key="1">
    <source>
        <dbReference type="ARBA" id="ARBA00004163"/>
    </source>
</evidence>
<proteinExistence type="inferred from homology"/>
<feature type="region of interest" description="Disordered" evidence="14">
    <location>
        <begin position="108"/>
        <end position="143"/>
    </location>
</feature>
<evidence type="ECO:0000256" key="14">
    <source>
        <dbReference type="SAM" id="MobiDB-lite"/>
    </source>
</evidence>
<gene>
    <name evidence="16" type="primary">BOS1</name>
    <name evidence="16" type="ORF">LTR05_003598</name>
</gene>
<evidence type="ECO:0000313" key="17">
    <source>
        <dbReference type="Proteomes" id="UP001309876"/>
    </source>
</evidence>
<dbReference type="GO" id="GO:0006906">
    <property type="term" value="P:vesicle fusion"/>
    <property type="evidence" value="ECO:0007669"/>
    <property type="project" value="TreeGrafter"/>
</dbReference>
<keyword evidence="8" id="KW-0333">Golgi apparatus</keyword>
<evidence type="ECO:0000256" key="5">
    <source>
        <dbReference type="ARBA" id="ARBA00022892"/>
    </source>
</evidence>
<dbReference type="GO" id="GO:0000149">
    <property type="term" value="F:SNARE binding"/>
    <property type="evidence" value="ECO:0007669"/>
    <property type="project" value="TreeGrafter"/>
</dbReference>
<comment type="similarity">
    <text evidence="10 12">Belongs to the BOS1 family.</text>
</comment>
<evidence type="ECO:0000256" key="8">
    <source>
        <dbReference type="ARBA" id="ARBA00023034"/>
    </source>
</evidence>
<dbReference type="GO" id="GO:0031201">
    <property type="term" value="C:SNARE complex"/>
    <property type="evidence" value="ECO:0007669"/>
    <property type="project" value="TreeGrafter"/>
</dbReference>
<dbReference type="GO" id="GO:0015031">
    <property type="term" value="P:protein transport"/>
    <property type="evidence" value="ECO:0007669"/>
    <property type="project" value="UniProtKB-KW"/>
</dbReference>
<feature type="coiled-coil region" evidence="13">
    <location>
        <begin position="64"/>
        <end position="91"/>
    </location>
</feature>
<dbReference type="PIRSF" id="PIRSF028865">
    <property type="entry name" value="Membrin-2"/>
    <property type="match status" value="1"/>
</dbReference>